<dbReference type="PANTHER" id="PTHR36455:SF1">
    <property type="entry name" value="BLR8292 PROTEIN"/>
    <property type="match status" value="1"/>
</dbReference>
<reference evidence="1 2" key="1">
    <citation type="submission" date="2017-06" db="EMBL/GenBank/DDBJ databases">
        <authorList>
            <person name="Kim H.J."/>
            <person name="Triplett B.A."/>
        </authorList>
    </citation>
    <scope>NUCLEOTIDE SEQUENCE [LARGE SCALE GENOMIC DNA]</scope>
    <source>
        <strain evidence="1 2">SCA</strain>
    </source>
</reference>
<evidence type="ECO:0000313" key="1">
    <source>
        <dbReference type="EMBL" id="SNS22953.1"/>
    </source>
</evidence>
<dbReference type="OrthoDB" id="4956084at2"/>
<gene>
    <name evidence="1" type="ORF">SAMN05446037_1006124</name>
</gene>
<evidence type="ECO:0000313" key="2">
    <source>
        <dbReference type="Proteomes" id="UP000198304"/>
    </source>
</evidence>
<sequence length="115" mass="13210">MKMSLAGKTLKVNVAAGVTDLRNCSNGLSEIVREHFKMDPTNGQMYVFANRNRDMIKIMWYDIPDQTRHLHTVEAENRFSFSWLDGTKKGTAKITYAELNRLLSKSYHQISQISV</sequence>
<accession>A0A239CUB9</accession>
<dbReference type="EMBL" id="FZOJ01000006">
    <property type="protein sequence ID" value="SNS22953.1"/>
    <property type="molecule type" value="Genomic_DNA"/>
</dbReference>
<dbReference type="InterPro" id="IPR008878">
    <property type="entry name" value="Transposase_IS66_Orf2"/>
</dbReference>
<name>A0A239CUB9_9FIRM</name>
<dbReference type="Proteomes" id="UP000198304">
    <property type="component" value="Unassembled WGS sequence"/>
</dbReference>
<protein>
    <submittedName>
        <fullName evidence="1">IS66 Orf2 like protein</fullName>
    </submittedName>
</protein>
<dbReference type="AlphaFoldDB" id="A0A239CUB9"/>
<dbReference type="PANTHER" id="PTHR36455">
    <property type="match status" value="1"/>
</dbReference>
<proteinExistence type="predicted"/>
<dbReference type="NCBIfam" id="NF033819">
    <property type="entry name" value="IS66_TnpB"/>
    <property type="match status" value="1"/>
</dbReference>
<organism evidence="1 2">
    <name type="scientific">Anaerovirgula multivorans</name>
    <dbReference type="NCBI Taxonomy" id="312168"/>
    <lineage>
        <taxon>Bacteria</taxon>
        <taxon>Bacillati</taxon>
        <taxon>Bacillota</taxon>
        <taxon>Clostridia</taxon>
        <taxon>Peptostreptococcales</taxon>
        <taxon>Natronincolaceae</taxon>
        <taxon>Anaerovirgula</taxon>
    </lineage>
</organism>
<keyword evidence="2" id="KW-1185">Reference proteome</keyword>
<dbReference type="RefSeq" id="WP_089282370.1">
    <property type="nucleotide sequence ID" value="NZ_FZOJ01000006.1"/>
</dbReference>
<dbReference type="Pfam" id="PF05717">
    <property type="entry name" value="TnpB_IS66"/>
    <property type="match status" value="1"/>
</dbReference>